<dbReference type="Proteomes" id="UP000499080">
    <property type="component" value="Unassembled WGS sequence"/>
</dbReference>
<proteinExistence type="predicted"/>
<keyword evidence="3" id="KW-1185">Reference proteome</keyword>
<organism evidence="2 3">
    <name type="scientific">Araneus ventricosus</name>
    <name type="common">Orbweaver spider</name>
    <name type="synonym">Epeira ventricosa</name>
    <dbReference type="NCBI Taxonomy" id="182803"/>
    <lineage>
        <taxon>Eukaryota</taxon>
        <taxon>Metazoa</taxon>
        <taxon>Ecdysozoa</taxon>
        <taxon>Arthropoda</taxon>
        <taxon>Chelicerata</taxon>
        <taxon>Arachnida</taxon>
        <taxon>Araneae</taxon>
        <taxon>Araneomorphae</taxon>
        <taxon>Entelegynae</taxon>
        <taxon>Araneoidea</taxon>
        <taxon>Araneidae</taxon>
        <taxon>Araneus</taxon>
    </lineage>
</organism>
<protein>
    <recommendedName>
        <fullName evidence="1">Integrase catalytic domain-containing protein</fullName>
    </recommendedName>
</protein>
<sequence length="219" mass="25500">MIQIFSRKGLPKEMQIDQGTSFMSNLAIEFAETFGIKVTRSSAHHPQSNPVERFHRNIKRILKVLCTEAAPEWERQVPAAQFALRTIRHERTGFTPSELVYGRNLRTLVTLLYEQWMNPEDEGNNVVEYVFQLINRLKRCKDLALDKMLDMQTKRKVWYDRKAIKREFSEGDLVLVVSTSKSNKLAVEWKDTGKVEVKLSVTIYVVSSEEKETIIKFTM</sequence>
<reference evidence="2 3" key="1">
    <citation type="journal article" date="2019" name="Sci. Rep.">
        <title>Orb-weaving spider Araneus ventricosus genome elucidates the spidroin gene catalogue.</title>
        <authorList>
            <person name="Kono N."/>
            <person name="Nakamura H."/>
            <person name="Ohtoshi R."/>
            <person name="Moran D.A.P."/>
            <person name="Shinohara A."/>
            <person name="Yoshida Y."/>
            <person name="Fujiwara M."/>
            <person name="Mori M."/>
            <person name="Tomita M."/>
            <person name="Arakawa K."/>
        </authorList>
    </citation>
    <scope>NUCLEOTIDE SEQUENCE [LARGE SCALE GENOMIC DNA]</scope>
</reference>
<name>A0A4Y2KZ39_ARAVE</name>
<gene>
    <name evidence="2" type="ORF">AVEN_215803_1</name>
</gene>
<dbReference type="InterPro" id="IPR001584">
    <property type="entry name" value="Integrase_cat-core"/>
</dbReference>
<dbReference type="InterPro" id="IPR012337">
    <property type="entry name" value="RNaseH-like_sf"/>
</dbReference>
<dbReference type="PROSITE" id="PS50994">
    <property type="entry name" value="INTEGRASE"/>
    <property type="match status" value="1"/>
</dbReference>
<feature type="domain" description="Integrase catalytic" evidence="1">
    <location>
        <begin position="1"/>
        <end position="104"/>
    </location>
</feature>
<dbReference type="InterPro" id="IPR036397">
    <property type="entry name" value="RNaseH_sf"/>
</dbReference>
<dbReference type="AlphaFoldDB" id="A0A4Y2KZ39"/>
<dbReference type="Gene3D" id="3.30.420.10">
    <property type="entry name" value="Ribonuclease H-like superfamily/Ribonuclease H"/>
    <property type="match status" value="1"/>
</dbReference>
<dbReference type="InterPro" id="IPR050951">
    <property type="entry name" value="Retrovirus_Pol_polyprotein"/>
</dbReference>
<dbReference type="PANTHER" id="PTHR37984:SF15">
    <property type="entry name" value="INTEGRASE CATALYTIC DOMAIN-CONTAINING PROTEIN"/>
    <property type="match status" value="1"/>
</dbReference>
<dbReference type="SUPFAM" id="SSF53098">
    <property type="entry name" value="Ribonuclease H-like"/>
    <property type="match status" value="1"/>
</dbReference>
<dbReference type="OrthoDB" id="422540at2759"/>
<dbReference type="PANTHER" id="PTHR37984">
    <property type="entry name" value="PROTEIN CBG26694"/>
    <property type="match status" value="1"/>
</dbReference>
<evidence type="ECO:0000313" key="3">
    <source>
        <dbReference type="Proteomes" id="UP000499080"/>
    </source>
</evidence>
<accession>A0A4Y2KZ39</accession>
<evidence type="ECO:0000313" key="2">
    <source>
        <dbReference type="EMBL" id="GBN06626.1"/>
    </source>
</evidence>
<evidence type="ECO:0000259" key="1">
    <source>
        <dbReference type="PROSITE" id="PS50994"/>
    </source>
</evidence>
<dbReference type="GO" id="GO:0015074">
    <property type="term" value="P:DNA integration"/>
    <property type="evidence" value="ECO:0007669"/>
    <property type="project" value="InterPro"/>
</dbReference>
<dbReference type="GO" id="GO:0003676">
    <property type="term" value="F:nucleic acid binding"/>
    <property type="evidence" value="ECO:0007669"/>
    <property type="project" value="InterPro"/>
</dbReference>
<comment type="caution">
    <text evidence="2">The sequence shown here is derived from an EMBL/GenBank/DDBJ whole genome shotgun (WGS) entry which is preliminary data.</text>
</comment>
<dbReference type="EMBL" id="BGPR01005085">
    <property type="protein sequence ID" value="GBN06626.1"/>
    <property type="molecule type" value="Genomic_DNA"/>
</dbReference>